<organism evidence="2 3">
    <name type="scientific">Tritonibacter mobilis F1926</name>
    <dbReference type="NCBI Taxonomy" id="1265309"/>
    <lineage>
        <taxon>Bacteria</taxon>
        <taxon>Pseudomonadati</taxon>
        <taxon>Pseudomonadota</taxon>
        <taxon>Alphaproteobacteria</taxon>
        <taxon>Rhodobacterales</taxon>
        <taxon>Paracoccaceae</taxon>
        <taxon>Tritonibacter</taxon>
    </lineage>
</organism>
<proteinExistence type="predicted"/>
<evidence type="ECO:0000256" key="1">
    <source>
        <dbReference type="SAM" id="MobiDB-lite"/>
    </source>
</evidence>
<feature type="region of interest" description="Disordered" evidence="1">
    <location>
        <begin position="89"/>
        <end position="111"/>
    </location>
</feature>
<dbReference type="GeneID" id="28251543"/>
<gene>
    <name evidence="2" type="ORF">K529_016880</name>
</gene>
<reference evidence="2 3" key="1">
    <citation type="journal article" date="2016" name="ISME J.">
        <title>Global occurrence and heterogeneity of the Roseobacter-clade species Ruegeria mobilis.</title>
        <authorList>
            <person name="Sonnenschein E."/>
            <person name="Gram L."/>
        </authorList>
    </citation>
    <scope>NUCLEOTIDE SEQUENCE [LARGE SCALE GENOMIC DNA]</scope>
    <source>
        <strain evidence="2 3">F1926</strain>
        <plasmid evidence="2 3">unnamed1</plasmid>
    </source>
</reference>
<dbReference type="OrthoDB" id="9813122at2"/>
<dbReference type="Proteomes" id="UP000013243">
    <property type="component" value="Plasmid unnamed1"/>
</dbReference>
<protein>
    <submittedName>
        <fullName evidence="2">Uncharacterized protein</fullName>
    </submittedName>
</protein>
<name>A0A1B1A792_9RHOB</name>
<geneLocation type="plasmid" evidence="2 3">
    <name>unnamed1</name>
</geneLocation>
<evidence type="ECO:0000313" key="2">
    <source>
        <dbReference type="EMBL" id="ANP42445.1"/>
    </source>
</evidence>
<dbReference type="EMBL" id="CP015231">
    <property type="protein sequence ID" value="ANP42445.1"/>
    <property type="molecule type" value="Genomic_DNA"/>
</dbReference>
<keyword evidence="2" id="KW-0614">Plasmid</keyword>
<feature type="compositionally biased region" description="Low complexity" evidence="1">
    <location>
        <begin position="92"/>
        <end position="105"/>
    </location>
</feature>
<accession>A0A1B1A792</accession>
<dbReference type="KEGG" id="rmb:K529_016880"/>
<sequence length="332" mass="36615">MPYSAHSGYDHIQGEKVALLKKDQDEQAQLEAKEYDEGLTDAELERLEELEAKTKRSWDEKTRADCGIFVHVDTSGRLKIDGAYRDAKRSGAKGSADTAGGAASAPRPKLTQAGVEDLRRIRLLALQTATLGKTELVLDLFAWQLELGYACHSGLFNVTLTDPQIEPEVEGAWTVDEALTDGSNQSQLGGTRGDYASSFKDFQAKGKKHRNTVLTRHLIRAINGPTMNSIGMSLLAPMVKPDIRSIWTPDAPTYFSRIDKGSLEQIWKDLVSDQSAEEDPLAFDKLKKGEKVNHLHRLFNDSDFQSALNLSQASLDKIASWLPPELSSESSA</sequence>
<dbReference type="RefSeq" id="WP_005615915.1">
    <property type="nucleotide sequence ID" value="NZ_CP015231.1"/>
</dbReference>
<evidence type="ECO:0000313" key="3">
    <source>
        <dbReference type="Proteomes" id="UP000013243"/>
    </source>
</evidence>
<dbReference type="AlphaFoldDB" id="A0A1B1A792"/>